<protein>
    <recommendedName>
        <fullName evidence="7">Type 4 fimbrial biogenesis protein PilX N-terminal domain-containing protein</fullName>
    </recommendedName>
</protein>
<gene>
    <name evidence="5" type="ORF">BOW53_04285</name>
</gene>
<dbReference type="InterPro" id="IPR025205">
    <property type="entry name" value="PilX/PilW_C"/>
</dbReference>
<keyword evidence="2" id="KW-0472">Membrane</keyword>
<keyword evidence="2" id="KW-0812">Transmembrane</keyword>
<dbReference type="InterPro" id="IPR025746">
    <property type="entry name" value="PilX_N_dom"/>
</dbReference>
<reference evidence="5 6" key="1">
    <citation type="submission" date="2016-11" db="EMBL/GenBank/DDBJ databases">
        <title>Mixed transmission modes and dynamic genome evolution in an obligate animal-bacterial symbiosis.</title>
        <authorList>
            <person name="Russell S.L."/>
            <person name="Corbett-Detig R.B."/>
            <person name="Cavanaugh C.M."/>
        </authorList>
    </citation>
    <scope>NUCLEOTIDE SEQUENCE [LARGE SCALE GENOMIC DNA]</scope>
    <source>
        <strain evidence="5">Sveles-Q1</strain>
    </source>
</reference>
<dbReference type="OrthoDB" id="5298746at2"/>
<feature type="domain" description="PilX/PilW C-terminal" evidence="3">
    <location>
        <begin position="110"/>
        <end position="193"/>
    </location>
</feature>
<sequence>MRSRKHHLQTNKPPHKQRGAVLIISLILLMIMTLLGVNAMQSSTMEERMAGNLRDQTLAFQAAESAVRDAETFIEGLASTASFNDSNGLYQADSTLVPDRLDSDDDSTKDHLDGDSTAWSSSKSVTASTIAGTATAPRYYIQHLGTVDGGGSSALNIKGYGALKAGSDVELFRITARGTGGSDSAQVILQSHYGMRF</sequence>
<feature type="region of interest" description="Disordered" evidence="1">
    <location>
        <begin position="97"/>
        <end position="118"/>
    </location>
</feature>
<feature type="transmembrane region" description="Helical" evidence="2">
    <location>
        <begin position="20"/>
        <end position="40"/>
    </location>
</feature>
<dbReference type="RefSeq" id="WP_078482844.1">
    <property type="nucleotide sequence ID" value="NZ_MPRL01000011.1"/>
</dbReference>
<evidence type="ECO:0000256" key="2">
    <source>
        <dbReference type="SAM" id="Phobius"/>
    </source>
</evidence>
<evidence type="ECO:0000313" key="6">
    <source>
        <dbReference type="Proteomes" id="UP000191110"/>
    </source>
</evidence>
<evidence type="ECO:0000259" key="4">
    <source>
        <dbReference type="Pfam" id="PF14341"/>
    </source>
</evidence>
<keyword evidence="6" id="KW-1185">Reference proteome</keyword>
<dbReference type="EMBL" id="MPRL01000011">
    <property type="protein sequence ID" value="OOZ41340.1"/>
    <property type="molecule type" value="Genomic_DNA"/>
</dbReference>
<dbReference type="Pfam" id="PF13681">
    <property type="entry name" value="PilX"/>
    <property type="match status" value="1"/>
</dbReference>
<name>A0A1T2L8F0_9GAMM</name>
<dbReference type="Pfam" id="PF14341">
    <property type="entry name" value="PilX_N"/>
    <property type="match status" value="1"/>
</dbReference>
<accession>A0A1T2L8F0</accession>
<proteinExistence type="predicted"/>
<comment type="caution">
    <text evidence="5">The sequence shown here is derived from an EMBL/GenBank/DDBJ whole genome shotgun (WGS) entry which is preliminary data.</text>
</comment>
<feature type="domain" description="Type 4 fimbrial biogenesis protein PilX N-terminal" evidence="4">
    <location>
        <begin position="18"/>
        <end position="68"/>
    </location>
</feature>
<dbReference type="Proteomes" id="UP000191110">
    <property type="component" value="Unassembled WGS sequence"/>
</dbReference>
<evidence type="ECO:0008006" key="7">
    <source>
        <dbReference type="Google" id="ProtNLM"/>
    </source>
</evidence>
<dbReference type="AlphaFoldDB" id="A0A1T2L8F0"/>
<evidence type="ECO:0000313" key="5">
    <source>
        <dbReference type="EMBL" id="OOZ41340.1"/>
    </source>
</evidence>
<keyword evidence="2" id="KW-1133">Transmembrane helix</keyword>
<organism evidence="5 6">
    <name type="scientific">Solemya pervernicosa gill symbiont</name>
    <dbReference type="NCBI Taxonomy" id="642797"/>
    <lineage>
        <taxon>Bacteria</taxon>
        <taxon>Pseudomonadati</taxon>
        <taxon>Pseudomonadota</taxon>
        <taxon>Gammaproteobacteria</taxon>
        <taxon>sulfur-oxidizing symbionts</taxon>
    </lineage>
</organism>
<evidence type="ECO:0000256" key="1">
    <source>
        <dbReference type="SAM" id="MobiDB-lite"/>
    </source>
</evidence>
<evidence type="ECO:0000259" key="3">
    <source>
        <dbReference type="Pfam" id="PF13681"/>
    </source>
</evidence>